<proteinExistence type="predicted"/>
<accession>A0A8A1MJ97</accession>
<gene>
    <name evidence="1" type="ORF">I7I51_02848</name>
</gene>
<name>A0A8A1MJ97_AJECA</name>
<protein>
    <submittedName>
        <fullName evidence="1">Uncharacterized protein</fullName>
    </submittedName>
</protein>
<reference evidence="1" key="1">
    <citation type="submission" date="2021-01" db="EMBL/GenBank/DDBJ databases">
        <title>Chromosome-level genome assembly of a human fungal pathogen reveals clustering of transcriptionally co-regulated genes.</title>
        <authorList>
            <person name="Voorhies M."/>
            <person name="Cohen S."/>
            <person name="Shea T.P."/>
            <person name="Petrus S."/>
            <person name="Munoz J.F."/>
            <person name="Poplawski S."/>
            <person name="Goldman W.E."/>
            <person name="Michael T."/>
            <person name="Cuomo C.A."/>
            <person name="Sil A."/>
            <person name="Beyhan S."/>
        </authorList>
    </citation>
    <scope>NUCLEOTIDE SEQUENCE</scope>
    <source>
        <strain evidence="1">WU24</strain>
    </source>
</reference>
<evidence type="ECO:0000313" key="2">
    <source>
        <dbReference type="Proteomes" id="UP000663671"/>
    </source>
</evidence>
<sequence length="348" mass="39386">MFFNHSQPLEETVYESLWERSVDIFSKTNSKASRVRRLEAGRAVLQRECLANNYANRLGLLLFRIELDEMILSVPDNKCRQGVGKATIAYEDYAKEAGVSVGWEKGSVDVDLLLKFVKDKYPEREETFHNHDRLCAKAILDGLKAYGWENDEIIESKGEMLTAVRELVPRANPLGDLSHRINSHSDAPMRALAAAATQCENTYQLQPMDSVRAAPLNISSSDAQSRLNPEDCQAYQSPTIHTFPNANVETCFAFSSPRQPSIPHSPFILRTLTLTRGLLFLDNLPGDVSQPSINPARDFGPIRNDLLVCLHQHPNPATPRIYFYSSEQIRLLSSKPEYYNERLLVEYK</sequence>
<dbReference type="Proteomes" id="UP000663671">
    <property type="component" value="Chromosome 6"/>
</dbReference>
<evidence type="ECO:0000313" key="1">
    <source>
        <dbReference type="EMBL" id="QSS66658.1"/>
    </source>
</evidence>
<dbReference type="OrthoDB" id="4204771at2759"/>
<dbReference type="EMBL" id="CP069116">
    <property type="protein sequence ID" value="QSS66658.1"/>
    <property type="molecule type" value="Genomic_DNA"/>
</dbReference>
<dbReference type="VEuPathDB" id="FungiDB:I7I51_02848"/>
<dbReference type="AlphaFoldDB" id="A0A8A1MJ97"/>
<organism evidence="1 2">
    <name type="scientific">Ajellomyces capsulatus</name>
    <name type="common">Darling's disease fungus</name>
    <name type="synonym">Histoplasma capsulatum</name>
    <dbReference type="NCBI Taxonomy" id="5037"/>
    <lineage>
        <taxon>Eukaryota</taxon>
        <taxon>Fungi</taxon>
        <taxon>Dikarya</taxon>
        <taxon>Ascomycota</taxon>
        <taxon>Pezizomycotina</taxon>
        <taxon>Eurotiomycetes</taxon>
        <taxon>Eurotiomycetidae</taxon>
        <taxon>Onygenales</taxon>
        <taxon>Ajellomycetaceae</taxon>
        <taxon>Histoplasma</taxon>
    </lineage>
</organism>